<dbReference type="NCBIfam" id="NF012200">
    <property type="entry name" value="choice_anch_D"/>
    <property type="match status" value="2"/>
</dbReference>
<protein>
    <recommendedName>
        <fullName evidence="4">Abnormal spindle-like microcephaly-associated protein ASH domain-containing protein</fullName>
    </recommendedName>
</protein>
<feature type="region of interest" description="Disordered" evidence="1">
    <location>
        <begin position="1"/>
        <end position="20"/>
    </location>
</feature>
<organism evidence="2 3">
    <name type="scientific">Sorangium cellulosum</name>
    <name type="common">Polyangium cellulosum</name>
    <dbReference type="NCBI Taxonomy" id="56"/>
    <lineage>
        <taxon>Bacteria</taxon>
        <taxon>Pseudomonadati</taxon>
        <taxon>Myxococcota</taxon>
        <taxon>Polyangia</taxon>
        <taxon>Polyangiales</taxon>
        <taxon>Polyangiaceae</taxon>
        <taxon>Sorangium</taxon>
    </lineage>
</organism>
<dbReference type="AlphaFoldDB" id="A0A4P2PWW8"/>
<dbReference type="Gene3D" id="2.60.40.10">
    <property type="entry name" value="Immunoglobulins"/>
    <property type="match status" value="2"/>
</dbReference>
<dbReference type="EMBL" id="CP012670">
    <property type="protein sequence ID" value="AUX21279.1"/>
    <property type="molecule type" value="Genomic_DNA"/>
</dbReference>
<sequence>MVAPMTSTQPDVPSTSSSSALTFSPNPLGFGPVPAGEAAVQVVVVRNGTSEAANLAIDASAAEFSIASGPTTVDAGQVAELFLQYRSAAEGTHAGTLTATGLSGELGRCSLSGTTIPSLTIDPSAIAFGDVPVGQTRVDSLFVTNATGSDVNLELISVVGGTFTLSPSTVRSTAVPTLIAVTYVPDDVGAAQATIRLSDALTASLSGNGIVPEEPDDVNLVAAQRFKVEVPFDRARLFLGAGVASSPAGTFSNVDGCGLDADSNIYLSARTGRIFAQAGTDVFLQADGGIDGDGFAQLHQQGSDGKAILSSNGATYVAGKRGVVISAGVKVGRKNGDSFDGSAPDTDKIDNWTKFFAAVDVVVATKLAYDAIRSYLDDRKSTPPYKQCIELVAAGIASTAPFVGGSGAAGKIPGITMFGAGGISIFSPAYTAVYGVGGLALVSLFPTMFGMVDATIWAGDDVGITAATGSVKVFGSESVNVHSAKEVSIEASTSKHQDGGEIKLMGKSISIGSDVASAKAPETSQIKMGAQSLEIRIGVGFITMNAQGHIELGTGDNKITIGPEGIELDAKKVTARGGESRLRLSEEQAVLRFEGGGTLGIDQHIVCLYKDRNNGVYFAEEKAVVKYNTTSRLELEATGSYLHGKRVFGV</sequence>
<dbReference type="Proteomes" id="UP000295781">
    <property type="component" value="Chromosome"/>
</dbReference>
<evidence type="ECO:0000313" key="2">
    <source>
        <dbReference type="EMBL" id="AUX21279.1"/>
    </source>
</evidence>
<proteinExistence type="predicted"/>
<dbReference type="InterPro" id="IPR013783">
    <property type="entry name" value="Ig-like_fold"/>
</dbReference>
<evidence type="ECO:0008006" key="4">
    <source>
        <dbReference type="Google" id="ProtNLM"/>
    </source>
</evidence>
<evidence type="ECO:0000313" key="3">
    <source>
        <dbReference type="Proteomes" id="UP000295781"/>
    </source>
</evidence>
<name>A0A4P2PWW8_SORCE</name>
<evidence type="ECO:0000256" key="1">
    <source>
        <dbReference type="SAM" id="MobiDB-lite"/>
    </source>
</evidence>
<reference evidence="2 3" key="1">
    <citation type="submission" date="2015-09" db="EMBL/GenBank/DDBJ databases">
        <title>Sorangium comparison.</title>
        <authorList>
            <person name="Zaburannyi N."/>
            <person name="Bunk B."/>
            <person name="Overmann J."/>
            <person name="Mueller R."/>
        </authorList>
    </citation>
    <scope>NUCLEOTIDE SEQUENCE [LARGE SCALE GENOMIC DNA]</scope>
    <source>
        <strain evidence="2 3">So ceGT47</strain>
    </source>
</reference>
<accession>A0A4P2PWW8</accession>
<gene>
    <name evidence="2" type="ORF">SOCEGT47_017600</name>
</gene>